<dbReference type="CDD" id="cd04301">
    <property type="entry name" value="NAT_SF"/>
    <property type="match status" value="1"/>
</dbReference>
<dbReference type="PANTHER" id="PTHR42791">
    <property type="entry name" value="GNAT FAMILY ACETYLTRANSFERASE"/>
    <property type="match status" value="1"/>
</dbReference>
<keyword evidence="4" id="KW-1185">Reference proteome</keyword>
<evidence type="ECO:0000313" key="4">
    <source>
        <dbReference type="Proteomes" id="UP001239445"/>
    </source>
</evidence>
<dbReference type="InterPro" id="IPR016181">
    <property type="entry name" value="Acyl_CoA_acyltransferase"/>
</dbReference>
<dbReference type="InterPro" id="IPR052523">
    <property type="entry name" value="Trichothecene_AcTrans"/>
</dbReference>
<organism evidence="3 4">
    <name type="scientific">Echria macrotheca</name>
    <dbReference type="NCBI Taxonomy" id="438768"/>
    <lineage>
        <taxon>Eukaryota</taxon>
        <taxon>Fungi</taxon>
        <taxon>Dikarya</taxon>
        <taxon>Ascomycota</taxon>
        <taxon>Pezizomycotina</taxon>
        <taxon>Sordariomycetes</taxon>
        <taxon>Sordariomycetidae</taxon>
        <taxon>Sordariales</taxon>
        <taxon>Schizotheciaceae</taxon>
        <taxon>Echria</taxon>
    </lineage>
</organism>
<dbReference type="EMBL" id="MU839829">
    <property type="protein sequence ID" value="KAK1757968.1"/>
    <property type="molecule type" value="Genomic_DNA"/>
</dbReference>
<dbReference type="AlphaFoldDB" id="A0AAJ0BIU4"/>
<reference evidence="3" key="1">
    <citation type="submission" date="2023-06" db="EMBL/GenBank/DDBJ databases">
        <title>Genome-scale phylogeny and comparative genomics of the fungal order Sordariales.</title>
        <authorList>
            <consortium name="Lawrence Berkeley National Laboratory"/>
            <person name="Hensen N."/>
            <person name="Bonometti L."/>
            <person name="Westerberg I."/>
            <person name="Brannstrom I.O."/>
            <person name="Guillou S."/>
            <person name="Cros-Aarteil S."/>
            <person name="Calhoun S."/>
            <person name="Haridas S."/>
            <person name="Kuo A."/>
            <person name="Mondo S."/>
            <person name="Pangilinan J."/>
            <person name="Riley R."/>
            <person name="Labutti K."/>
            <person name="Andreopoulos B."/>
            <person name="Lipzen A."/>
            <person name="Chen C."/>
            <person name="Yanf M."/>
            <person name="Daum C."/>
            <person name="Ng V."/>
            <person name="Clum A."/>
            <person name="Steindorff A."/>
            <person name="Ohm R."/>
            <person name="Martin F."/>
            <person name="Silar P."/>
            <person name="Natvig D."/>
            <person name="Lalanne C."/>
            <person name="Gautier V."/>
            <person name="Ament-Velasquez S.L."/>
            <person name="Kruys A."/>
            <person name="Hutchinson M.I."/>
            <person name="Powell A.J."/>
            <person name="Barry K."/>
            <person name="Miller A.N."/>
            <person name="Grigoriev I.V."/>
            <person name="Debuchy R."/>
            <person name="Gladieux P."/>
            <person name="Thoren M.H."/>
            <person name="Johannesson H."/>
        </authorList>
    </citation>
    <scope>NUCLEOTIDE SEQUENCE</scope>
    <source>
        <strain evidence="3">PSN4</strain>
    </source>
</reference>
<evidence type="ECO:0000259" key="2">
    <source>
        <dbReference type="PROSITE" id="PS51186"/>
    </source>
</evidence>
<dbReference type="PANTHER" id="PTHR42791:SF2">
    <property type="entry name" value="N-ACETYLTRANSFERASE DOMAIN-CONTAINING PROTEIN"/>
    <property type="match status" value="1"/>
</dbReference>
<dbReference type="SUPFAM" id="SSF55729">
    <property type="entry name" value="Acyl-CoA N-acyltransferases (Nat)"/>
    <property type="match status" value="1"/>
</dbReference>
<dbReference type="Pfam" id="PF13673">
    <property type="entry name" value="Acetyltransf_10"/>
    <property type="match status" value="1"/>
</dbReference>
<protein>
    <submittedName>
        <fullName evidence="3">Puromycin N-acetyltransferase</fullName>
    </submittedName>
</protein>
<accession>A0AAJ0BIU4</accession>
<name>A0AAJ0BIU4_9PEZI</name>
<sequence>MPLTLRPALEEDCPAIGRVGARAFRDTVSAGLFPPHLRALAGDIDEETPWRTARTLRRLRAGKDTIVVVDDETGAVAGFAQWERPHVRSSEAAGDEEEDLDHSALAPEDEIPMSLDRESLKSLGDLLERKAEEALGPDGHRYMWYLMILSVDPDFQRRGVGGMLLNWGLEHAKADGKPAFLVATPQGRGLYERHGFKAVSDAFDMVGTPHFSMLWTPPEASA</sequence>
<gene>
    <name evidence="3" type="ORF">QBC47DRAFT_295070</name>
</gene>
<evidence type="ECO:0000313" key="3">
    <source>
        <dbReference type="EMBL" id="KAK1757968.1"/>
    </source>
</evidence>
<proteinExistence type="predicted"/>
<comment type="caution">
    <text evidence="3">The sequence shown here is derived from an EMBL/GenBank/DDBJ whole genome shotgun (WGS) entry which is preliminary data.</text>
</comment>
<dbReference type="Proteomes" id="UP001239445">
    <property type="component" value="Unassembled WGS sequence"/>
</dbReference>
<dbReference type="PROSITE" id="PS51186">
    <property type="entry name" value="GNAT"/>
    <property type="match status" value="1"/>
</dbReference>
<feature type="region of interest" description="Disordered" evidence="1">
    <location>
        <begin position="86"/>
        <end position="108"/>
    </location>
</feature>
<evidence type="ECO:0000256" key="1">
    <source>
        <dbReference type="SAM" id="MobiDB-lite"/>
    </source>
</evidence>
<dbReference type="InterPro" id="IPR000182">
    <property type="entry name" value="GNAT_dom"/>
</dbReference>
<dbReference type="GO" id="GO:0016747">
    <property type="term" value="F:acyltransferase activity, transferring groups other than amino-acyl groups"/>
    <property type="evidence" value="ECO:0007669"/>
    <property type="project" value="InterPro"/>
</dbReference>
<dbReference type="Gene3D" id="3.40.630.30">
    <property type="match status" value="1"/>
</dbReference>
<feature type="domain" description="N-acetyltransferase" evidence="2">
    <location>
        <begin position="85"/>
        <end position="218"/>
    </location>
</feature>